<accession>A0A9P6MIL1</accession>
<evidence type="ECO:0000313" key="3">
    <source>
        <dbReference type="Proteomes" id="UP000749646"/>
    </source>
</evidence>
<feature type="region of interest" description="Disordered" evidence="1">
    <location>
        <begin position="227"/>
        <end position="280"/>
    </location>
</feature>
<evidence type="ECO:0000256" key="1">
    <source>
        <dbReference type="SAM" id="MobiDB-lite"/>
    </source>
</evidence>
<comment type="caution">
    <text evidence="2">The sequence shown here is derived from an EMBL/GenBank/DDBJ whole genome shotgun (WGS) entry which is preliminary data.</text>
</comment>
<evidence type="ECO:0000313" key="2">
    <source>
        <dbReference type="EMBL" id="KAG0002703.1"/>
    </source>
</evidence>
<keyword evidence="3" id="KW-1185">Reference proteome</keyword>
<feature type="compositionally biased region" description="Basic and acidic residues" evidence="1">
    <location>
        <begin position="245"/>
        <end position="270"/>
    </location>
</feature>
<dbReference type="EMBL" id="JAAAHW010000416">
    <property type="protein sequence ID" value="KAG0002703.1"/>
    <property type="molecule type" value="Genomic_DNA"/>
</dbReference>
<proteinExistence type="predicted"/>
<dbReference type="Proteomes" id="UP000749646">
    <property type="component" value="Unassembled WGS sequence"/>
</dbReference>
<gene>
    <name evidence="2" type="ORF">BGZ65_002409</name>
</gene>
<reference evidence="2" key="1">
    <citation type="journal article" date="2020" name="Fungal Divers.">
        <title>Resolving the Mortierellaceae phylogeny through synthesis of multi-gene phylogenetics and phylogenomics.</title>
        <authorList>
            <person name="Vandepol N."/>
            <person name="Liber J."/>
            <person name="Desiro A."/>
            <person name="Na H."/>
            <person name="Kennedy M."/>
            <person name="Barry K."/>
            <person name="Grigoriev I.V."/>
            <person name="Miller A.N."/>
            <person name="O'Donnell K."/>
            <person name="Stajich J.E."/>
            <person name="Bonito G."/>
        </authorList>
    </citation>
    <scope>NUCLEOTIDE SEQUENCE</scope>
    <source>
        <strain evidence="2">MES-2147</strain>
    </source>
</reference>
<organism evidence="2 3">
    <name type="scientific">Modicella reniformis</name>
    <dbReference type="NCBI Taxonomy" id="1440133"/>
    <lineage>
        <taxon>Eukaryota</taxon>
        <taxon>Fungi</taxon>
        <taxon>Fungi incertae sedis</taxon>
        <taxon>Mucoromycota</taxon>
        <taxon>Mortierellomycotina</taxon>
        <taxon>Mortierellomycetes</taxon>
        <taxon>Mortierellales</taxon>
        <taxon>Mortierellaceae</taxon>
        <taxon>Modicella</taxon>
    </lineage>
</organism>
<name>A0A9P6MIL1_9FUNG</name>
<feature type="compositionally biased region" description="Acidic residues" evidence="1">
    <location>
        <begin position="271"/>
        <end position="280"/>
    </location>
</feature>
<sequence length="345" mass="38808">MSSKHVDTGPQQPPVEHLDWALNWNTGKEHVTFTKFVTQFKFYNRTDAHLAYCCLLNSGKVGQQRLKNIQMEYEQFKKNKDDLFWSKRLKDKSTAIVLNNASVIVQEASLKQVNSNIQQHLGRHGLNNPKTDGQNRRTVTTTEISEDDMENHLLHGAEESEEGDDDEVVALVNKTSDGALSEVIDTDVIRADRSSITLGTSLPGTASLTQNYRQGAERSRTVVLEVTGNSSNSDGDELANAMNAHSHDQDMPTRVERLPDTDGEANRDQEAEGCDDDDDDELGGIILPHDFHGLFECLYRAANNQAFMIPKMPKMDSMLKMTLFQYVADHLTVYQDLPRVQQKDL</sequence>
<dbReference type="OrthoDB" id="2443936at2759"/>
<protein>
    <submittedName>
        <fullName evidence="2">Uncharacterized protein</fullName>
    </submittedName>
</protein>
<dbReference type="AlphaFoldDB" id="A0A9P6MIL1"/>